<name>A0A2J6PMT3_9HELO</name>
<dbReference type="AlphaFoldDB" id="A0A2J6PMT3"/>
<protein>
    <submittedName>
        <fullName evidence="1">Uncharacterized protein</fullName>
    </submittedName>
</protein>
<organism evidence="1 2">
    <name type="scientific">Hyaloscypha hepaticicola</name>
    <dbReference type="NCBI Taxonomy" id="2082293"/>
    <lineage>
        <taxon>Eukaryota</taxon>
        <taxon>Fungi</taxon>
        <taxon>Dikarya</taxon>
        <taxon>Ascomycota</taxon>
        <taxon>Pezizomycotina</taxon>
        <taxon>Leotiomycetes</taxon>
        <taxon>Helotiales</taxon>
        <taxon>Hyaloscyphaceae</taxon>
        <taxon>Hyaloscypha</taxon>
    </lineage>
</organism>
<keyword evidence="2" id="KW-1185">Reference proteome</keyword>
<evidence type="ECO:0000313" key="2">
    <source>
        <dbReference type="Proteomes" id="UP000235672"/>
    </source>
</evidence>
<reference evidence="1 2" key="1">
    <citation type="submission" date="2016-05" db="EMBL/GenBank/DDBJ databases">
        <title>A degradative enzymes factory behind the ericoid mycorrhizal symbiosis.</title>
        <authorList>
            <consortium name="DOE Joint Genome Institute"/>
            <person name="Martino E."/>
            <person name="Morin E."/>
            <person name="Grelet G."/>
            <person name="Kuo A."/>
            <person name="Kohler A."/>
            <person name="Daghino S."/>
            <person name="Barry K."/>
            <person name="Choi C."/>
            <person name="Cichocki N."/>
            <person name="Clum A."/>
            <person name="Copeland A."/>
            <person name="Hainaut M."/>
            <person name="Haridas S."/>
            <person name="Labutti K."/>
            <person name="Lindquist E."/>
            <person name="Lipzen A."/>
            <person name="Khouja H.-R."/>
            <person name="Murat C."/>
            <person name="Ohm R."/>
            <person name="Olson A."/>
            <person name="Spatafora J."/>
            <person name="Veneault-Fourrey C."/>
            <person name="Henrissat B."/>
            <person name="Grigoriev I."/>
            <person name="Martin F."/>
            <person name="Perotto S."/>
        </authorList>
    </citation>
    <scope>NUCLEOTIDE SEQUENCE [LARGE SCALE GENOMIC DNA]</scope>
    <source>
        <strain evidence="1 2">UAMH 7357</strain>
    </source>
</reference>
<sequence>MASLPQFSGSLMSATNQNSIGLANVNVEFALIKVSPPKEFDGLAVALSQRHRENAEEGPLHRTITKLGMLFEDIIPAIPNLIEAYGKRVSEIANSPVFEDRVSGEPGPFSKHTGLDGTSIYAAATSGSKVIALHLLACMLARSWSGPEAISIWVELVHERKKFLEENSDPNQLQGLLSRAAAQQELTRAQLAAWDASARAWLQCADEVKKLQQTQLRLIIKDVGLSLETSGSTYSNVIQAWTMAISSLQKLILGIPQNISNGSVLVGLLSWHIYPDLNVVDPTANIKFYDDLVKHPGVVTLGLQRADSNGAGVHWSLALSHLRFYGDPVPVERSVGSDNSRLTIRELHMVTLGCVISTWSCPELVNITEAAECFVALGELLYGKNESEATSSIALPASLHWLELLINAANELLASSGVQLQDSLGLVEHRRRRGRKLLDGGCHDRVPMFGLANPLRFFKLSKKIQEADGNLEASILLLRDLAEQCHFDKDEWDSKSHSISDCTYSFARHSIIASDSTQFQWCPAPWAFTKSYQSWKKECHLHTGSNSIENLRECIVAGEKRWGSDLDGPYKVQAEGKSRTCKFRWIAGNLNTAALFITDHTSTLLPSHSLKMLAHLLRSASVDRSRLVKYLDSLAREGLAAIDMISDLYNEWPGATLSIDITNTAIGAAHWAPEISQLREENGQQSAPGRSNPNSQAAVFRSVKFACIAMMESGIQNLYPNSLKSVMAMSSGNSIYVAEALLQDPSQVDRSGLPEFKGIRRILGNLDRPGIVMLVPPQAPRIRKVDMSSWRVVKQTSFDGQPTDHFAQSTLHLSFTDFEVPIAIVPGARDADVVLLEAFVSVYEGRDWVADLDILGSFSSGQIRSAAGCDCLRERVSNGMGQALLEQFGDQLKSISNWEELLCCQDNLLGFEIGVVRSHNNWLSRLVAASICAQKGRSTTILPSHSVCLDCGKMVVNRMLWHERRGKKLDIVIM</sequence>
<dbReference type="Proteomes" id="UP000235672">
    <property type="component" value="Unassembled WGS sequence"/>
</dbReference>
<accession>A0A2J6PMT3</accession>
<proteinExistence type="predicted"/>
<dbReference type="OrthoDB" id="5354164at2759"/>
<evidence type="ECO:0000313" key="1">
    <source>
        <dbReference type="EMBL" id="PMD15323.1"/>
    </source>
</evidence>
<dbReference type="EMBL" id="KZ613514">
    <property type="protein sequence ID" value="PMD15323.1"/>
    <property type="molecule type" value="Genomic_DNA"/>
</dbReference>
<gene>
    <name evidence="1" type="ORF">NA56DRAFT_733882</name>
</gene>